<sequence>MKKINIVVGLIGVISTISLINSFRDKNRDKIIDLEEKIRMAREHLVYLERLQDLDENISKEQFKVTELELEEIRDEIASLYEHMEAISNPVTGR</sequence>
<reference evidence="2 3" key="1">
    <citation type="submission" date="2013-11" db="EMBL/GenBank/DDBJ databases">
        <authorList>
            <person name="da Piedade I."/>
            <person name="Tang M.H.E."/>
            <person name="Bojesen A.M."/>
        </authorList>
    </citation>
    <scope>NUCLEOTIDE SEQUENCE [LARGE SCALE GENOMIC DNA]</scope>
    <source>
        <strain evidence="2 3">Sz4is</strain>
    </source>
</reference>
<evidence type="ECO:0000256" key="1">
    <source>
        <dbReference type="SAM" id="Phobius"/>
    </source>
</evidence>
<keyword evidence="1" id="KW-1133">Transmembrane helix</keyword>
<feature type="transmembrane region" description="Helical" evidence="1">
    <location>
        <begin position="6"/>
        <end position="23"/>
    </location>
</feature>
<protein>
    <recommendedName>
        <fullName evidence="4">Conjugative transposon membrane exported protein</fullName>
    </recommendedName>
</protein>
<dbReference type="RefSeq" id="WP_043036676.1">
    <property type="nucleotide sequence ID" value="NZ_JAUE01000029.1"/>
</dbReference>
<dbReference type="AlphaFoldDB" id="A0AAW3GMU8"/>
<dbReference type="Proteomes" id="UP000032278">
    <property type="component" value="Unassembled WGS sequence"/>
</dbReference>
<gene>
    <name evidence="2" type="ORF">AT55_02091</name>
</gene>
<comment type="caution">
    <text evidence="2">The sequence shown here is derived from an EMBL/GenBank/DDBJ whole genome shotgun (WGS) entry which is preliminary data.</text>
</comment>
<evidence type="ECO:0000313" key="3">
    <source>
        <dbReference type="Proteomes" id="UP000032278"/>
    </source>
</evidence>
<dbReference type="EMBL" id="JAUE01000029">
    <property type="protein sequence ID" value="KIS18284.1"/>
    <property type="molecule type" value="Genomic_DNA"/>
</dbReference>
<organism evidence="2 3">
    <name type="scientific">Streptococcus equi subsp. zooepidemicus Sz4is</name>
    <dbReference type="NCBI Taxonomy" id="1381082"/>
    <lineage>
        <taxon>Bacteria</taxon>
        <taxon>Bacillati</taxon>
        <taxon>Bacillota</taxon>
        <taxon>Bacilli</taxon>
        <taxon>Lactobacillales</taxon>
        <taxon>Streptococcaceae</taxon>
        <taxon>Streptococcus</taxon>
    </lineage>
</organism>
<accession>A0AAW3GMU8</accession>
<evidence type="ECO:0008006" key="4">
    <source>
        <dbReference type="Google" id="ProtNLM"/>
    </source>
</evidence>
<proteinExistence type="predicted"/>
<name>A0AAW3GMU8_STRSZ</name>
<keyword evidence="1" id="KW-0472">Membrane</keyword>
<evidence type="ECO:0000313" key="2">
    <source>
        <dbReference type="EMBL" id="KIS18284.1"/>
    </source>
</evidence>
<keyword evidence="1" id="KW-0812">Transmembrane</keyword>